<dbReference type="EMBL" id="JBHTIS010001847">
    <property type="protein sequence ID" value="MFD1048883.1"/>
    <property type="molecule type" value="Genomic_DNA"/>
</dbReference>
<dbReference type="Proteomes" id="UP001597045">
    <property type="component" value="Unassembled WGS sequence"/>
</dbReference>
<comment type="caution">
    <text evidence="1">The sequence shown here is derived from an EMBL/GenBank/DDBJ whole genome shotgun (WGS) entry which is preliminary data.</text>
</comment>
<proteinExistence type="predicted"/>
<reference evidence="2" key="1">
    <citation type="journal article" date="2019" name="Int. J. Syst. Evol. Microbiol.">
        <title>The Global Catalogue of Microorganisms (GCM) 10K type strain sequencing project: providing services to taxonomists for standard genome sequencing and annotation.</title>
        <authorList>
            <consortium name="The Broad Institute Genomics Platform"/>
            <consortium name="The Broad Institute Genome Sequencing Center for Infectious Disease"/>
            <person name="Wu L."/>
            <person name="Ma J."/>
        </authorList>
    </citation>
    <scope>NUCLEOTIDE SEQUENCE [LARGE SCALE GENOMIC DNA]</scope>
    <source>
        <strain evidence="2">JCM 31486</strain>
    </source>
</reference>
<keyword evidence="2" id="KW-1185">Reference proteome</keyword>
<evidence type="ECO:0000313" key="2">
    <source>
        <dbReference type="Proteomes" id="UP001597045"/>
    </source>
</evidence>
<name>A0ABW3MFQ0_9PSEU</name>
<evidence type="ECO:0000313" key="1">
    <source>
        <dbReference type="EMBL" id="MFD1048883.1"/>
    </source>
</evidence>
<evidence type="ECO:0008006" key="3">
    <source>
        <dbReference type="Google" id="ProtNLM"/>
    </source>
</evidence>
<sequence>MCGHLIFSPKMVVPLEEDVPARAAEAHRMLESSGEVFGKIVLTP</sequence>
<organism evidence="1 2">
    <name type="scientific">Kibdelosporangium lantanae</name>
    <dbReference type="NCBI Taxonomy" id="1497396"/>
    <lineage>
        <taxon>Bacteria</taxon>
        <taxon>Bacillati</taxon>
        <taxon>Actinomycetota</taxon>
        <taxon>Actinomycetes</taxon>
        <taxon>Pseudonocardiales</taxon>
        <taxon>Pseudonocardiaceae</taxon>
        <taxon>Kibdelosporangium</taxon>
    </lineage>
</organism>
<accession>A0ABW3MFQ0</accession>
<gene>
    <name evidence="1" type="ORF">ACFQ1S_26775</name>
</gene>
<protein>
    <recommendedName>
        <fullName evidence="3">Zinc-binding dehydrogenase</fullName>
    </recommendedName>
</protein>